<proteinExistence type="predicted"/>
<protein>
    <submittedName>
        <fullName evidence="2">Uncharacterized protein</fullName>
    </submittedName>
</protein>
<evidence type="ECO:0000313" key="2">
    <source>
        <dbReference type="EMBL" id="OWJ55860.1"/>
    </source>
</evidence>
<gene>
    <name evidence="2" type="ORF">BWR60_35840</name>
</gene>
<organism evidence="2 3">
    <name type="scientific">Inquilinus limosus</name>
    <dbReference type="NCBI Taxonomy" id="171674"/>
    <lineage>
        <taxon>Bacteria</taxon>
        <taxon>Pseudomonadati</taxon>
        <taxon>Pseudomonadota</taxon>
        <taxon>Alphaproteobacteria</taxon>
        <taxon>Rhodospirillales</taxon>
        <taxon>Rhodospirillaceae</taxon>
        <taxon>Inquilinus</taxon>
    </lineage>
</organism>
<dbReference type="EMBL" id="NHON01000202">
    <property type="protein sequence ID" value="OWJ55860.1"/>
    <property type="molecule type" value="Genomic_DNA"/>
</dbReference>
<dbReference type="OrthoDB" id="7349727at2"/>
<dbReference type="Proteomes" id="UP000196655">
    <property type="component" value="Unassembled WGS sequence"/>
</dbReference>
<keyword evidence="1" id="KW-1133">Transmembrane helix</keyword>
<name>A0A211YS69_9PROT</name>
<dbReference type="RefSeq" id="WP_088158115.1">
    <property type="nucleotide sequence ID" value="NZ_NHON01000202.1"/>
</dbReference>
<sequence length="269" mass="29229">MGERSIQQLRIRSEGERLFAGPADSWLGAAPYGQGTTFFRGVPVDTTPLRHNSEARQAGIDFGAAVDGFIGYYEAMQAAITIQWMQYGFYGRDLRIRAELINHTISAICYAALSNPGPTAQIAKKVAYHIITTRPESVAGRAAASLLTSRVMVRGALSEGSALRRLLRVAPTGKMPTGRGFLFGLLIGISNFVMATYGSTVLLVNDGLRGLEHIVSAALSGRKLDVPLESILVPDEDQQVLEEIIKGDELGELLRELYDWASDIAFDGR</sequence>
<keyword evidence="1" id="KW-0812">Transmembrane</keyword>
<dbReference type="AlphaFoldDB" id="A0A211YS69"/>
<reference evidence="3" key="1">
    <citation type="submission" date="2017-05" db="EMBL/GenBank/DDBJ databases">
        <authorList>
            <person name="Macchi M."/>
            <person name="Festa S."/>
            <person name="Coppotelli B.M."/>
            <person name="Morelli I.S."/>
        </authorList>
    </citation>
    <scope>NUCLEOTIDE SEQUENCE [LARGE SCALE GENOMIC DNA]</scope>
    <source>
        <strain evidence="3">I</strain>
    </source>
</reference>
<accession>A0A211YS69</accession>
<keyword evidence="3" id="KW-1185">Reference proteome</keyword>
<comment type="caution">
    <text evidence="2">The sequence shown here is derived from an EMBL/GenBank/DDBJ whole genome shotgun (WGS) entry which is preliminary data.</text>
</comment>
<evidence type="ECO:0000313" key="3">
    <source>
        <dbReference type="Proteomes" id="UP000196655"/>
    </source>
</evidence>
<feature type="transmembrane region" description="Helical" evidence="1">
    <location>
        <begin position="181"/>
        <end position="204"/>
    </location>
</feature>
<evidence type="ECO:0000256" key="1">
    <source>
        <dbReference type="SAM" id="Phobius"/>
    </source>
</evidence>
<keyword evidence="1" id="KW-0472">Membrane</keyword>